<dbReference type="EMBL" id="BEXB01000005">
    <property type="protein sequence ID" value="GAY75392.1"/>
    <property type="molecule type" value="Genomic_DNA"/>
</dbReference>
<dbReference type="AlphaFoldDB" id="A0A4Y1Z8M6"/>
<accession>A0A4Y1Z8M6</accession>
<keyword evidence="1" id="KW-0808">Transferase</keyword>
<dbReference type="GO" id="GO:0004400">
    <property type="term" value="F:histidinol-phosphate transaminase activity"/>
    <property type="evidence" value="ECO:0007669"/>
    <property type="project" value="UniProtKB-EC"/>
</dbReference>
<dbReference type="Gene3D" id="3.90.1150.10">
    <property type="entry name" value="Aspartate Aminotransferase, domain 1"/>
    <property type="match status" value="1"/>
</dbReference>
<dbReference type="Gene3D" id="3.40.640.10">
    <property type="entry name" value="Type I PLP-dependent aspartate aminotransferase-like (Major domain)"/>
    <property type="match status" value="1"/>
</dbReference>
<dbReference type="InterPro" id="IPR015421">
    <property type="entry name" value="PyrdxlP-dep_Trfase_major"/>
</dbReference>
<organism evidence="1 2">
    <name type="scientific">Sporolactobacillus inulinus</name>
    <dbReference type="NCBI Taxonomy" id="2078"/>
    <lineage>
        <taxon>Bacteria</taxon>
        <taxon>Bacillati</taxon>
        <taxon>Bacillota</taxon>
        <taxon>Bacilli</taxon>
        <taxon>Bacillales</taxon>
        <taxon>Sporolactobacillaceae</taxon>
        <taxon>Sporolactobacillus</taxon>
    </lineage>
</organism>
<dbReference type="SUPFAM" id="SSF53383">
    <property type="entry name" value="PLP-dependent transferases"/>
    <property type="match status" value="1"/>
</dbReference>
<dbReference type="Proteomes" id="UP000319716">
    <property type="component" value="Unassembled WGS sequence"/>
</dbReference>
<evidence type="ECO:0000313" key="1">
    <source>
        <dbReference type="EMBL" id="GAY75392.1"/>
    </source>
</evidence>
<comment type="caution">
    <text evidence="1">The sequence shown here is derived from an EMBL/GenBank/DDBJ whole genome shotgun (WGS) entry which is preliminary data.</text>
</comment>
<dbReference type="InterPro" id="IPR015424">
    <property type="entry name" value="PyrdxlP-dep_Trfase"/>
</dbReference>
<reference evidence="1 2" key="1">
    <citation type="submission" date="2017-11" db="EMBL/GenBank/DDBJ databases">
        <title>Draft Genome Sequence of Sporolactobacillus inulinus NBRC 111894 Isolated from Koso, a Japanese Sugar-Vegetable Fermented Beverage.</title>
        <authorList>
            <person name="Chiou T.Y."/>
            <person name="Oshima K."/>
            <person name="Suda W."/>
            <person name="Hattori M."/>
            <person name="Takahashi T."/>
        </authorList>
    </citation>
    <scope>NUCLEOTIDE SEQUENCE [LARGE SCALE GENOMIC DNA]</scope>
    <source>
        <strain evidence="1 2">NBRC111894</strain>
    </source>
</reference>
<proteinExistence type="predicted"/>
<sequence length="94" mass="10606">MSSYWNQFAQKLDPYVPGEQPKDKKYVKLNTNENPYPPSPRVLTAISEAVNDQLRLYPDPTCDALRQKSRIILNSIPIRSLSATVLMKSLPSAS</sequence>
<protein>
    <submittedName>
        <fullName evidence="1">Histidinol-phosphate aminotransferase</fullName>
        <ecNumber evidence="1">2.6.1.9</ecNumber>
    </submittedName>
</protein>
<keyword evidence="1" id="KW-0032">Aminotransferase</keyword>
<dbReference type="EC" id="2.6.1.9" evidence="1"/>
<name>A0A4Y1Z8M6_9BACL</name>
<evidence type="ECO:0000313" key="2">
    <source>
        <dbReference type="Proteomes" id="UP000319716"/>
    </source>
</evidence>
<dbReference type="InterPro" id="IPR015422">
    <property type="entry name" value="PyrdxlP-dep_Trfase_small"/>
</dbReference>
<gene>
    <name evidence="1" type="ORF">NBRC111894_946</name>
</gene>